<protein>
    <submittedName>
        <fullName evidence="1">Uncharacterized protein</fullName>
    </submittedName>
</protein>
<dbReference type="InterPro" id="IPR029052">
    <property type="entry name" value="Metallo-depent_PP-like"/>
</dbReference>
<sequence length="180" mass="20801">MVHAGISPQWTLKKAQKRAQEVEALLQSDRIAEVLENMYGNLPKRWNKKLEKADRYRYIINAFTRMRYCRKDKTLELICNQAPERAPEGLIPWFRHPKRKCREEPLIFGHWSTLGYRVESNVVSLDTGCVWGGRLTAIEIGKRSRTPLCSYQLSCEGTLEPESEEVIASNMETRLSDSDA</sequence>
<dbReference type="AlphaFoldDB" id="A0A7R8WT33"/>
<reference evidence="1" key="1">
    <citation type="submission" date="2020-11" db="EMBL/GenBank/DDBJ databases">
        <authorList>
            <person name="Tran Van P."/>
        </authorList>
    </citation>
    <scope>NUCLEOTIDE SEQUENCE</scope>
</reference>
<proteinExistence type="predicted"/>
<accession>A0A7R8WT33</accession>
<name>A0A7R8WT33_9CRUS</name>
<dbReference type="Gene3D" id="3.60.21.10">
    <property type="match status" value="1"/>
</dbReference>
<dbReference type="NCBIfam" id="NF001204">
    <property type="entry name" value="PRK00166.1"/>
    <property type="match status" value="1"/>
</dbReference>
<gene>
    <name evidence="1" type="ORF">CTOB1V02_LOCUS14145</name>
</gene>
<dbReference type="OrthoDB" id="10267127at2759"/>
<evidence type="ECO:0000313" key="1">
    <source>
        <dbReference type="EMBL" id="CAD7236330.1"/>
    </source>
</evidence>
<organism evidence="1">
    <name type="scientific">Cyprideis torosa</name>
    <dbReference type="NCBI Taxonomy" id="163714"/>
    <lineage>
        <taxon>Eukaryota</taxon>
        <taxon>Metazoa</taxon>
        <taxon>Ecdysozoa</taxon>
        <taxon>Arthropoda</taxon>
        <taxon>Crustacea</taxon>
        <taxon>Oligostraca</taxon>
        <taxon>Ostracoda</taxon>
        <taxon>Podocopa</taxon>
        <taxon>Podocopida</taxon>
        <taxon>Cytherocopina</taxon>
        <taxon>Cytheroidea</taxon>
        <taxon>Cytherideidae</taxon>
        <taxon>Cyprideis</taxon>
    </lineage>
</organism>
<dbReference type="EMBL" id="OB678241">
    <property type="protein sequence ID" value="CAD7236330.1"/>
    <property type="molecule type" value="Genomic_DNA"/>
</dbReference>
<dbReference type="SUPFAM" id="SSF56300">
    <property type="entry name" value="Metallo-dependent phosphatases"/>
    <property type="match status" value="1"/>
</dbReference>
<dbReference type="PANTHER" id="PTHR40942">
    <property type="match status" value="1"/>
</dbReference>
<dbReference type="PANTHER" id="PTHR40942:SF4">
    <property type="entry name" value="CYTOCHROME C5"/>
    <property type="match status" value="1"/>
</dbReference>